<sequence length="170" mass="19627">MTDIQLELMTDVDMFQFIEKRLRGGISYIAQRHGKANNKYMSGYDSTEPSKHIKYLDTNDLCGWAISQYLPTGGFRWLAEKQIDKLMKEDYIHPDGDKRYTFEVDLEYPGELHELHNDYPVAAEKMKVSPDMLSPYCKMIKEKYGISIGQVAKLIPTNNTNIIGSDHECH</sequence>
<dbReference type="PANTHER" id="PTHR31511">
    <property type="entry name" value="PROTEIN CBG23764"/>
    <property type="match status" value="1"/>
</dbReference>
<protein>
    <submittedName>
        <fullName evidence="1">Uncharacterized protein</fullName>
    </submittedName>
</protein>
<comment type="caution">
    <text evidence="1">The sequence shown here is derived from an EMBL/GenBank/DDBJ whole genome shotgun (WGS) entry which is preliminary data.</text>
</comment>
<name>A0ABN8Q1Y5_9CNID</name>
<dbReference type="PANTHER" id="PTHR31511:SF12">
    <property type="entry name" value="RHO TERMINATION FACTOR N-TERMINAL DOMAIN-CONTAINING PROTEIN"/>
    <property type="match status" value="1"/>
</dbReference>
<gene>
    <name evidence="1" type="ORF">PEVE_00001571</name>
</gene>
<organism evidence="1 2">
    <name type="scientific">Porites evermanni</name>
    <dbReference type="NCBI Taxonomy" id="104178"/>
    <lineage>
        <taxon>Eukaryota</taxon>
        <taxon>Metazoa</taxon>
        <taxon>Cnidaria</taxon>
        <taxon>Anthozoa</taxon>
        <taxon>Hexacorallia</taxon>
        <taxon>Scleractinia</taxon>
        <taxon>Fungiina</taxon>
        <taxon>Poritidae</taxon>
        <taxon>Porites</taxon>
    </lineage>
</organism>
<dbReference type="Proteomes" id="UP001159427">
    <property type="component" value="Unassembled WGS sequence"/>
</dbReference>
<proteinExistence type="predicted"/>
<keyword evidence="2" id="KW-1185">Reference proteome</keyword>
<evidence type="ECO:0000313" key="1">
    <source>
        <dbReference type="EMBL" id="CAH3154961.1"/>
    </source>
</evidence>
<accession>A0ABN8Q1Y5</accession>
<dbReference type="EMBL" id="CALNXI010001089">
    <property type="protein sequence ID" value="CAH3154961.1"/>
    <property type="molecule type" value="Genomic_DNA"/>
</dbReference>
<reference evidence="1 2" key="1">
    <citation type="submission" date="2022-05" db="EMBL/GenBank/DDBJ databases">
        <authorList>
            <consortium name="Genoscope - CEA"/>
            <person name="William W."/>
        </authorList>
    </citation>
    <scope>NUCLEOTIDE SEQUENCE [LARGE SCALE GENOMIC DNA]</scope>
</reference>
<evidence type="ECO:0000313" key="2">
    <source>
        <dbReference type="Proteomes" id="UP001159427"/>
    </source>
</evidence>